<evidence type="ECO:0000256" key="7">
    <source>
        <dbReference type="ARBA" id="ARBA00023004"/>
    </source>
</evidence>
<keyword evidence="4" id="KW-0410">Iron transport</keyword>
<keyword evidence="18" id="KW-0675">Receptor</keyword>
<evidence type="ECO:0000256" key="10">
    <source>
        <dbReference type="ARBA" id="ARBA00023136"/>
    </source>
</evidence>
<dbReference type="AlphaFoldDB" id="U2ZQY6"/>
<feature type="domain" description="TonB-dependent receptor plug" evidence="17">
    <location>
        <begin position="68"/>
        <end position="176"/>
    </location>
</feature>
<evidence type="ECO:0000256" key="3">
    <source>
        <dbReference type="ARBA" id="ARBA00022452"/>
    </source>
</evidence>
<evidence type="ECO:0000256" key="2">
    <source>
        <dbReference type="ARBA" id="ARBA00022448"/>
    </source>
</evidence>
<protein>
    <submittedName>
        <fullName evidence="18">Putative TonB-dependent receptor</fullName>
    </submittedName>
</protein>
<proteinExistence type="inferred from homology"/>
<evidence type="ECO:0000256" key="13">
    <source>
        <dbReference type="PROSITE-ProRule" id="PRU10144"/>
    </source>
</evidence>
<evidence type="ECO:0000259" key="16">
    <source>
        <dbReference type="Pfam" id="PF00593"/>
    </source>
</evidence>
<keyword evidence="8" id="KW-0406">Ion transport</keyword>
<dbReference type="GO" id="GO:0006826">
    <property type="term" value="P:iron ion transport"/>
    <property type="evidence" value="ECO:0007669"/>
    <property type="project" value="UniProtKB-KW"/>
</dbReference>
<evidence type="ECO:0000256" key="11">
    <source>
        <dbReference type="ARBA" id="ARBA00023237"/>
    </source>
</evidence>
<dbReference type="PROSITE" id="PS52016">
    <property type="entry name" value="TONB_DEPENDENT_REC_3"/>
    <property type="match status" value="1"/>
</dbReference>
<organism evidence="18 19">
    <name type="scientific">Caenibius tardaugens NBRC 16725</name>
    <dbReference type="NCBI Taxonomy" id="1219035"/>
    <lineage>
        <taxon>Bacteria</taxon>
        <taxon>Pseudomonadati</taxon>
        <taxon>Pseudomonadota</taxon>
        <taxon>Alphaproteobacteria</taxon>
        <taxon>Sphingomonadales</taxon>
        <taxon>Erythrobacteraceae</taxon>
        <taxon>Caenibius</taxon>
    </lineage>
</organism>
<evidence type="ECO:0000256" key="5">
    <source>
        <dbReference type="ARBA" id="ARBA00022692"/>
    </source>
</evidence>
<dbReference type="InterPro" id="IPR012910">
    <property type="entry name" value="Plug_dom"/>
</dbReference>
<keyword evidence="6 15" id="KW-0732">Signal</keyword>
<dbReference type="Gene3D" id="2.40.170.20">
    <property type="entry name" value="TonB-dependent receptor, beta-barrel domain"/>
    <property type="match status" value="1"/>
</dbReference>
<dbReference type="PROSITE" id="PS01156">
    <property type="entry name" value="TONB_DEPENDENT_REC_2"/>
    <property type="match status" value="1"/>
</dbReference>
<comment type="similarity">
    <text evidence="12 14">Belongs to the TonB-dependent receptor family.</text>
</comment>
<dbReference type="PANTHER" id="PTHR32552:SF81">
    <property type="entry name" value="TONB-DEPENDENT OUTER MEMBRANE RECEPTOR"/>
    <property type="match status" value="1"/>
</dbReference>
<evidence type="ECO:0000256" key="9">
    <source>
        <dbReference type="ARBA" id="ARBA00023077"/>
    </source>
</evidence>
<comment type="caution">
    <text evidence="18">The sequence shown here is derived from an EMBL/GenBank/DDBJ whole genome shotgun (WGS) entry which is preliminary data.</text>
</comment>
<feature type="chain" id="PRO_5030177808" evidence="15">
    <location>
        <begin position="29"/>
        <end position="804"/>
    </location>
</feature>
<dbReference type="Pfam" id="PF07715">
    <property type="entry name" value="Plug"/>
    <property type="match status" value="1"/>
</dbReference>
<keyword evidence="5 12" id="KW-0812">Transmembrane</keyword>
<accession>U2ZQY6</accession>
<reference evidence="18 19" key="1">
    <citation type="submission" date="2013-09" db="EMBL/GenBank/DDBJ databases">
        <title>Whole genome shotgun sequence of Novosphingobium tardaugens NBRC 16725.</title>
        <authorList>
            <person name="Isaki S."/>
            <person name="Hosoyama A."/>
            <person name="Tsuchikane K."/>
            <person name="Katsumata H."/>
            <person name="Ando Y."/>
            <person name="Yamazaki S."/>
            <person name="Fujita N."/>
        </authorList>
    </citation>
    <scope>NUCLEOTIDE SEQUENCE [LARGE SCALE GENOMIC DNA]</scope>
    <source>
        <strain evidence="18 19">NBRC 16725</strain>
    </source>
</reference>
<gene>
    <name evidence="18" type="ORF">NT2_01_05580</name>
</gene>
<dbReference type="InterPro" id="IPR010917">
    <property type="entry name" value="TonB_rcpt_CS"/>
</dbReference>
<dbReference type="InterPro" id="IPR036942">
    <property type="entry name" value="Beta-barrel_TonB_sf"/>
</dbReference>
<evidence type="ECO:0000256" key="8">
    <source>
        <dbReference type="ARBA" id="ARBA00023065"/>
    </source>
</evidence>
<dbReference type="EMBL" id="BASZ01000001">
    <property type="protein sequence ID" value="GAD47784.1"/>
    <property type="molecule type" value="Genomic_DNA"/>
</dbReference>
<dbReference type="InterPro" id="IPR000531">
    <property type="entry name" value="Beta-barrel_TonB"/>
</dbReference>
<evidence type="ECO:0000256" key="6">
    <source>
        <dbReference type="ARBA" id="ARBA00022729"/>
    </source>
</evidence>
<dbReference type="InterPro" id="IPR039426">
    <property type="entry name" value="TonB-dep_rcpt-like"/>
</dbReference>
<dbReference type="SUPFAM" id="SSF56935">
    <property type="entry name" value="Porins"/>
    <property type="match status" value="1"/>
</dbReference>
<dbReference type="GO" id="GO:0009279">
    <property type="term" value="C:cell outer membrane"/>
    <property type="evidence" value="ECO:0007669"/>
    <property type="project" value="UniProtKB-SubCell"/>
</dbReference>
<evidence type="ECO:0000256" key="1">
    <source>
        <dbReference type="ARBA" id="ARBA00004571"/>
    </source>
</evidence>
<keyword evidence="3 12" id="KW-1134">Transmembrane beta strand</keyword>
<evidence type="ECO:0000256" key="14">
    <source>
        <dbReference type="RuleBase" id="RU003357"/>
    </source>
</evidence>
<keyword evidence="11 12" id="KW-0998">Cell outer membrane</keyword>
<dbReference type="Proteomes" id="UP000016568">
    <property type="component" value="Unassembled WGS sequence"/>
</dbReference>
<feature type="domain" description="TonB-dependent receptor-like beta-barrel" evidence="16">
    <location>
        <begin position="288"/>
        <end position="769"/>
    </location>
</feature>
<evidence type="ECO:0000256" key="4">
    <source>
        <dbReference type="ARBA" id="ARBA00022496"/>
    </source>
</evidence>
<dbReference type="CDD" id="cd01347">
    <property type="entry name" value="ligand_gated_channel"/>
    <property type="match status" value="1"/>
</dbReference>
<keyword evidence="7" id="KW-0408">Iron</keyword>
<dbReference type="OrthoDB" id="9760333at2"/>
<evidence type="ECO:0000256" key="12">
    <source>
        <dbReference type="PROSITE-ProRule" id="PRU01360"/>
    </source>
</evidence>
<feature type="signal peptide" evidence="15">
    <location>
        <begin position="1"/>
        <end position="28"/>
    </location>
</feature>
<evidence type="ECO:0000259" key="17">
    <source>
        <dbReference type="Pfam" id="PF07715"/>
    </source>
</evidence>
<keyword evidence="9 14" id="KW-0798">TonB box</keyword>
<dbReference type="PANTHER" id="PTHR32552">
    <property type="entry name" value="FERRICHROME IRON RECEPTOR-RELATED"/>
    <property type="match status" value="1"/>
</dbReference>
<name>U2ZQY6_9SPHN</name>
<sequence>MIKLFRGIAPVVAVRSTLAAGISVLALAAVSAQAEEAQSESADSASVVTSGPNDGEILVTARRRAERAQEVPIALSVVSGSTIERTGALNLVQIANLTPSLTIRNNNARNTFVNIRGLGSNSDQNDGLEIGVGFYIDDVYYGRIGASQFDLIDIERLEVLRGPQGTLFGKNTTAGAINITTQAPQFETQFRGEASYGENGYHQVRGSLTGPLLGDSVAYRVTVSDTHRDGWLTNLYNGKKINDFDNFSIRGQLLINASDNVAIRLSGDYAKQTSYSRAASIVGQFNKYANGAAINNTWLQRAARAGYTPRFDINDPFAREVDVEGAIQANMEGYGLSGKLDWDLGNAVLTSVTAYRWWDWYPNNDVDNTPLTVMTLSGTTNRQRQFSQELRLASTGERKLDYVVGVYYFWQVVNALGHYAAGKDYALWNNPTANQTLANYAFTGFRSDSIIEPRTKSYAAFGQLTWHATDAFNVTAGLRFTHERKTGLFDQYTSAGNDLSLLSAADRIAAQKLRDAVYPQVRYTTGLKNSALTGQITLSYKVAPDVLTYATYSRGSKSGGLSLGNLPAGVSPVVKPETVDSWEVGFKSQFWDRKVTLNAAAYWTEVKNYQAAITEQIGATSSFVRYISNIPGVRSRGVEVDLTVAPSRYVRLTAGAAYNDAVYKDYTNAQSAPEDRNAKPTQDLSGVQLANAPKFVWNVGLDLAQPVNILGSGGDEVYTRLDYTHRSSNDTSASNSRYTKIPGYGVANARIGIRLNDGKFDLSVWANNLFDKKYFYSLDAATTGLISGGIGDPRTIGATLRTQF</sequence>
<dbReference type="RefSeq" id="WP_021688691.1">
    <property type="nucleotide sequence ID" value="NZ_BASZ01000001.1"/>
</dbReference>
<dbReference type="Pfam" id="PF00593">
    <property type="entry name" value="TonB_dep_Rec_b-barrel"/>
    <property type="match status" value="1"/>
</dbReference>
<dbReference type="KEGG" id="ntd:EGO55_14355"/>
<keyword evidence="2 12" id="KW-0813">Transport</keyword>
<feature type="short sequence motif" description="TonB C-terminal box" evidence="13">
    <location>
        <begin position="787"/>
        <end position="804"/>
    </location>
</feature>
<evidence type="ECO:0000313" key="19">
    <source>
        <dbReference type="Proteomes" id="UP000016568"/>
    </source>
</evidence>
<evidence type="ECO:0000256" key="15">
    <source>
        <dbReference type="SAM" id="SignalP"/>
    </source>
</evidence>
<keyword evidence="10 12" id="KW-0472">Membrane</keyword>
<keyword evidence="19" id="KW-1185">Reference proteome</keyword>
<comment type="subcellular location">
    <subcellularLocation>
        <location evidence="1 12">Cell outer membrane</location>
        <topology evidence="1 12">Multi-pass membrane protein</topology>
    </subcellularLocation>
</comment>
<evidence type="ECO:0000313" key="18">
    <source>
        <dbReference type="EMBL" id="GAD47784.1"/>
    </source>
</evidence>
<dbReference type="eggNOG" id="COG4771">
    <property type="taxonomic scope" value="Bacteria"/>
</dbReference>